<evidence type="ECO:0000313" key="2">
    <source>
        <dbReference type="EMBL" id="MBJ6372906.1"/>
    </source>
</evidence>
<evidence type="ECO:0000313" key="3">
    <source>
        <dbReference type="Proteomes" id="UP000619079"/>
    </source>
</evidence>
<organism evidence="2 3">
    <name type="scientific">Sedimentitalea arenosa</name>
    <dbReference type="NCBI Taxonomy" id="2798803"/>
    <lineage>
        <taxon>Bacteria</taxon>
        <taxon>Pseudomonadati</taxon>
        <taxon>Pseudomonadota</taxon>
        <taxon>Alphaproteobacteria</taxon>
        <taxon>Rhodobacterales</taxon>
        <taxon>Paracoccaceae</taxon>
        <taxon>Sedimentitalea</taxon>
    </lineage>
</organism>
<protein>
    <recommendedName>
        <fullName evidence="4">MSP domain-containing protein</fullName>
    </recommendedName>
</protein>
<keyword evidence="3" id="KW-1185">Reference proteome</keyword>
<gene>
    <name evidence="2" type="ORF">JF290_15365</name>
</gene>
<proteinExistence type="predicted"/>
<evidence type="ECO:0000256" key="1">
    <source>
        <dbReference type="SAM" id="SignalP"/>
    </source>
</evidence>
<dbReference type="RefSeq" id="WP_199025774.1">
    <property type="nucleotide sequence ID" value="NZ_JAELVR010000010.1"/>
</dbReference>
<feature type="chain" id="PRO_5035192369" description="MSP domain-containing protein" evidence="1">
    <location>
        <begin position="21"/>
        <end position="143"/>
    </location>
</feature>
<dbReference type="Proteomes" id="UP000619079">
    <property type="component" value="Unassembled WGS sequence"/>
</dbReference>
<dbReference type="AlphaFoldDB" id="A0A8J7LX04"/>
<evidence type="ECO:0008006" key="4">
    <source>
        <dbReference type="Google" id="ProtNLM"/>
    </source>
</evidence>
<accession>A0A8J7LX04</accession>
<feature type="signal peptide" evidence="1">
    <location>
        <begin position="1"/>
        <end position="20"/>
    </location>
</feature>
<sequence>MKTAIYAGLAATFFAAPLAAHDLGFAGLLSSSNKEDLPELTLSVGKPIAEAPLMLKSGTAYEIEIESDGTGELALEGAGFFRAIWINEIVINGLEIRPLGIDSVEFDEAGTMEIEFIAIKPGRYELKQPGSTGESQRVEIIIE</sequence>
<dbReference type="EMBL" id="JAELVR010000010">
    <property type="protein sequence ID" value="MBJ6372906.1"/>
    <property type="molecule type" value="Genomic_DNA"/>
</dbReference>
<reference evidence="2" key="1">
    <citation type="submission" date="2020-12" db="EMBL/GenBank/DDBJ databases">
        <title>Sedimentitalea sp. nov., isolated from sand in Incheon.</title>
        <authorList>
            <person name="Kim W."/>
        </authorList>
    </citation>
    <scope>NUCLEOTIDE SEQUENCE</scope>
    <source>
        <strain evidence="2">CAU 1593</strain>
    </source>
</reference>
<name>A0A8J7LX04_9RHOB</name>
<keyword evidence="1" id="KW-0732">Signal</keyword>
<comment type="caution">
    <text evidence="2">The sequence shown here is derived from an EMBL/GenBank/DDBJ whole genome shotgun (WGS) entry which is preliminary data.</text>
</comment>